<proteinExistence type="predicted"/>
<dbReference type="Pfam" id="PF03406">
    <property type="entry name" value="Phage_fiber_2"/>
    <property type="match status" value="1"/>
</dbReference>
<sequence>MHRIDTSTAQRDKFGQGKNGFTRGNPQTGTPATQLDYLYCDAIQEEIANAIESAGIKLDKSKHDQLATAIKEFVKKGSVKLNSSTNSTSETEAATPLAVKYAYDLAGQAKWHATNNAVQKTQKINGKQLDTDIALNAYDIGALSKRDFYTQLGNPGFEIMPSGLVRQWGTVQLYPIREFNSEQIGDTKFYTNYYEILLPIAFPHNSDAVNVTLACTTYNNQSSMCGNSVSANLHGSPSKLTIAVTSPHLGFNPVVHFEIIGH</sequence>
<feature type="region of interest" description="Disordered" evidence="1">
    <location>
        <begin position="1"/>
        <end position="29"/>
    </location>
</feature>
<gene>
    <name evidence="2" type="ORF">GA0061080_10263</name>
</gene>
<name>A0A1C4BVH5_9GAMM</name>
<evidence type="ECO:0000313" key="2">
    <source>
        <dbReference type="EMBL" id="SCC10901.1"/>
    </source>
</evidence>
<accession>A0A1C4BVH5</accession>
<dbReference type="GO" id="GO:0019062">
    <property type="term" value="P:virion attachment to host cell"/>
    <property type="evidence" value="ECO:0007669"/>
    <property type="project" value="InterPro"/>
</dbReference>
<dbReference type="Gene3D" id="2.60.40.3940">
    <property type="match status" value="1"/>
</dbReference>
<evidence type="ECO:0000256" key="1">
    <source>
        <dbReference type="SAM" id="MobiDB-lite"/>
    </source>
</evidence>
<dbReference type="GO" id="GO:0046718">
    <property type="term" value="P:symbiont entry into host cell"/>
    <property type="evidence" value="ECO:0007669"/>
    <property type="project" value="InterPro"/>
</dbReference>
<protein>
    <submittedName>
        <fullName evidence="2">Phage tail fibre repeat-containing protein</fullName>
    </submittedName>
</protein>
<reference evidence="3" key="1">
    <citation type="submission" date="2016-08" db="EMBL/GenBank/DDBJ databases">
        <authorList>
            <person name="Varghese N."/>
            <person name="Submissions Spin"/>
        </authorList>
    </citation>
    <scope>NUCLEOTIDE SEQUENCE [LARGE SCALE GENOMIC DNA]</scope>
    <source>
        <strain evidence="3">R-53144</strain>
    </source>
</reference>
<keyword evidence="3" id="KW-1185">Reference proteome</keyword>
<dbReference type="AlphaFoldDB" id="A0A1C4BVH5"/>
<dbReference type="InterPro" id="IPR005068">
    <property type="entry name" value="Phage_lambda_Stf-r2"/>
</dbReference>
<dbReference type="RefSeq" id="WP_091123670.1">
    <property type="nucleotide sequence ID" value="NZ_FMBA01000026.1"/>
</dbReference>
<organism evidence="2 3">
    <name type="scientific">Gilliamella intestini</name>
    <dbReference type="NCBI Taxonomy" id="1798183"/>
    <lineage>
        <taxon>Bacteria</taxon>
        <taxon>Pseudomonadati</taxon>
        <taxon>Pseudomonadota</taxon>
        <taxon>Gammaproteobacteria</taxon>
        <taxon>Orbales</taxon>
        <taxon>Orbaceae</taxon>
        <taxon>Gilliamella</taxon>
    </lineage>
</organism>
<evidence type="ECO:0000313" key="3">
    <source>
        <dbReference type="Proteomes" id="UP000199698"/>
    </source>
</evidence>
<dbReference type="EMBL" id="FMBA01000026">
    <property type="protein sequence ID" value="SCC10901.1"/>
    <property type="molecule type" value="Genomic_DNA"/>
</dbReference>
<dbReference type="OrthoDB" id="1921264at2"/>
<dbReference type="STRING" id="1798183.GA0061080_10263"/>
<dbReference type="Proteomes" id="UP000199698">
    <property type="component" value="Unassembled WGS sequence"/>
</dbReference>